<dbReference type="EMBL" id="SADE01000002">
    <property type="protein sequence ID" value="RVU36464.1"/>
    <property type="molecule type" value="Genomic_DNA"/>
</dbReference>
<keyword evidence="1" id="KW-1133">Transmembrane helix</keyword>
<proteinExistence type="predicted"/>
<accession>A0A3S2W4R9</accession>
<dbReference type="Proteomes" id="UP000287447">
    <property type="component" value="Unassembled WGS sequence"/>
</dbReference>
<feature type="transmembrane region" description="Helical" evidence="1">
    <location>
        <begin position="432"/>
        <end position="450"/>
    </location>
</feature>
<feature type="transmembrane region" description="Helical" evidence="1">
    <location>
        <begin position="362"/>
        <end position="389"/>
    </location>
</feature>
<feature type="transmembrane region" description="Helical" evidence="1">
    <location>
        <begin position="39"/>
        <end position="60"/>
    </location>
</feature>
<comment type="caution">
    <text evidence="2">The sequence shown here is derived from an EMBL/GenBank/DDBJ whole genome shotgun (WGS) entry which is preliminary data.</text>
</comment>
<feature type="transmembrane region" description="Helical" evidence="1">
    <location>
        <begin position="227"/>
        <end position="251"/>
    </location>
</feature>
<organism evidence="2 3">
    <name type="scientific">Hwanghaeella grinnelliae</name>
    <dbReference type="NCBI Taxonomy" id="2500179"/>
    <lineage>
        <taxon>Bacteria</taxon>
        <taxon>Pseudomonadati</taxon>
        <taxon>Pseudomonadota</taxon>
        <taxon>Alphaproteobacteria</taxon>
        <taxon>Rhodospirillales</taxon>
        <taxon>Rhodospirillaceae</taxon>
        <taxon>Hwanghaeella</taxon>
    </lineage>
</organism>
<protein>
    <recommendedName>
        <fullName evidence="4">O-antigen ligase domain-containing protein</fullName>
    </recommendedName>
</protein>
<evidence type="ECO:0000313" key="2">
    <source>
        <dbReference type="EMBL" id="RVU36464.1"/>
    </source>
</evidence>
<dbReference type="AlphaFoldDB" id="A0A3S2W4R9"/>
<evidence type="ECO:0000313" key="3">
    <source>
        <dbReference type="Proteomes" id="UP000287447"/>
    </source>
</evidence>
<dbReference type="RefSeq" id="WP_127765940.1">
    <property type="nucleotide sequence ID" value="NZ_SADE01000002.1"/>
</dbReference>
<evidence type="ECO:0008006" key="4">
    <source>
        <dbReference type="Google" id="ProtNLM"/>
    </source>
</evidence>
<feature type="transmembrane region" description="Helical" evidence="1">
    <location>
        <begin position="191"/>
        <end position="206"/>
    </location>
</feature>
<feature type="transmembrane region" description="Helical" evidence="1">
    <location>
        <begin position="129"/>
        <end position="148"/>
    </location>
</feature>
<feature type="transmembrane region" description="Helical" evidence="1">
    <location>
        <begin position="105"/>
        <end position="123"/>
    </location>
</feature>
<keyword evidence="3" id="KW-1185">Reference proteome</keyword>
<feature type="transmembrane region" description="Helical" evidence="1">
    <location>
        <begin position="72"/>
        <end position="93"/>
    </location>
</feature>
<name>A0A3S2W4R9_9PROT</name>
<feature type="transmembrane region" description="Helical" evidence="1">
    <location>
        <begin position="6"/>
        <end position="27"/>
    </location>
</feature>
<evidence type="ECO:0000256" key="1">
    <source>
        <dbReference type="SAM" id="Phobius"/>
    </source>
</evidence>
<feature type="transmembrane region" description="Helical" evidence="1">
    <location>
        <begin position="168"/>
        <end position="185"/>
    </location>
</feature>
<feature type="transmembrane region" description="Helical" evidence="1">
    <location>
        <begin position="330"/>
        <end position="350"/>
    </location>
</feature>
<keyword evidence="1" id="KW-0472">Membrane</keyword>
<sequence>MVSPLEANLVCLVLGGLFASLGLGLAVQKVPRLARVAIMHPLALFHYGFAGLSLALAVLHRVPALTLVGHPFHNQSVLSFLVYGLALQSAYLVTRTRASRRAFSWLIFGLAGGNLVFLFPVWQELGFRYPVLFKDYAAFAALALFGIAARRPFADHDGEKSFPSRARFVEPATLVWGLAFAMLLVSDNRSGWLAAAVFLLAAGLEARRFRWFRHCSPAWTSRRAGAALALTLLAGTLLLATVPISSSVPLLSSLLDRQRYFTVYELATSESPMALAHGYGWSSTGDLNLTYGRYLALPTTVEIDMPMRRQNIWEGTREVHFDFHNLHLEWLASMGLLGLAAAMAYPYLLIRTTMPTVRSAAFIVALMLLQLVWFNPVATTGMTTLVIGLNLRRLRSRRFSAQWLKTHPESSRESTALWKTVKSVFISPNPTLAFPILAGALVAVLAIGAATGGRTDCHYFASIGNRGGFIPWIRNIDSPLEDPVAFVQAVETYLETGKCYRHTSLLDAQMLQVAARMYFNAQQGGLPKAEILERWRDIAEVAYPRLAPRSDLYGPYFAVLLESGRDRDVRDLGRRFLTRDEHDLVAKWFMGLAMLSDEATIREGLDMSLFAYDNGVGQRILLPDGIISSLRLLKSELDATE</sequence>
<gene>
    <name evidence="2" type="ORF">EOI86_14810</name>
</gene>
<reference evidence="3" key="1">
    <citation type="submission" date="2019-01" db="EMBL/GenBank/DDBJ databases">
        <title>Gri0909 isolated from a small marine red alga.</title>
        <authorList>
            <person name="Kim J."/>
            <person name="Jeong S.E."/>
            <person name="Jeon C.O."/>
        </authorList>
    </citation>
    <scope>NUCLEOTIDE SEQUENCE [LARGE SCALE GENOMIC DNA]</scope>
    <source>
        <strain evidence="3">Gri0909</strain>
    </source>
</reference>
<keyword evidence="1" id="KW-0812">Transmembrane</keyword>